<keyword evidence="3" id="KW-1185">Reference proteome</keyword>
<accession>A0A6M0RHC8</accession>
<feature type="non-terminal residue" evidence="2">
    <location>
        <position position="1"/>
    </location>
</feature>
<reference evidence="2 3" key="1">
    <citation type="journal article" date="2020" name="Microb. Ecol.">
        <title>Ecogenomics of the Marine Benthic Filamentous Cyanobacterium Adonisia.</title>
        <authorList>
            <person name="Walter J.M."/>
            <person name="Coutinho F.H."/>
            <person name="Leomil L."/>
            <person name="Hargreaves P.I."/>
            <person name="Campeao M.E."/>
            <person name="Vieira V.V."/>
            <person name="Silva B.S."/>
            <person name="Fistarol G.O."/>
            <person name="Salomon P.S."/>
            <person name="Sawabe T."/>
            <person name="Mino S."/>
            <person name="Hosokawa M."/>
            <person name="Miyashita H."/>
            <person name="Maruyama F."/>
            <person name="van Verk M.C."/>
            <person name="Dutilh B.E."/>
            <person name="Thompson C.C."/>
            <person name="Thompson F.L."/>
        </authorList>
    </citation>
    <scope>NUCLEOTIDE SEQUENCE [LARGE SCALE GENOMIC DNA]</scope>
    <source>
        <strain evidence="2 3">CCMR0081</strain>
    </source>
</reference>
<keyword evidence="2" id="KW-0547">Nucleotide-binding</keyword>
<dbReference type="Pfam" id="PF08148">
    <property type="entry name" value="DSHCT"/>
    <property type="match status" value="1"/>
</dbReference>
<dbReference type="SMART" id="SM01142">
    <property type="entry name" value="DSHCT"/>
    <property type="match status" value="1"/>
</dbReference>
<keyword evidence="2" id="KW-0378">Hydrolase</keyword>
<proteinExistence type="predicted"/>
<gene>
    <name evidence="2" type="ORF">DXZ20_05510</name>
</gene>
<sequence length="246" mass="27789">FGKPKTLLKKQQRLSTLEAELSDRKAKYNKYAGRYWQEFLNLMAILENFGGLENNQPTNFGKMAAAIRGENELWIALALGSGEFDHLPPHQFAAACAAIVTEITRPDTWTRYRTSHAVTAALEGLRSTRRQIFQQQRRYQVTLPVSLEWNLIALVETWALETEWNELCHNTSLDEGDVVRILRRTLDILAQIPHVPFLPSTVKSTARQAAHLLNRFPVNEAGNAADTVNGDTEETMGIATIETEEE</sequence>
<dbReference type="AlphaFoldDB" id="A0A6M0RHC8"/>
<evidence type="ECO:0000313" key="2">
    <source>
        <dbReference type="EMBL" id="NEZ55142.1"/>
    </source>
</evidence>
<evidence type="ECO:0000259" key="1">
    <source>
        <dbReference type="SMART" id="SM01142"/>
    </source>
</evidence>
<dbReference type="InterPro" id="IPR012961">
    <property type="entry name" value="Ski2/MTR4_C"/>
</dbReference>
<comment type="caution">
    <text evidence="2">The sequence shown here is derived from an EMBL/GenBank/DDBJ whole genome shotgun (WGS) entry which is preliminary data.</text>
</comment>
<keyword evidence="2" id="KW-0347">Helicase</keyword>
<dbReference type="Proteomes" id="UP000481033">
    <property type="component" value="Unassembled WGS sequence"/>
</dbReference>
<dbReference type="EMBL" id="QXHD01000004">
    <property type="protein sequence ID" value="NEZ55142.1"/>
    <property type="molecule type" value="Genomic_DNA"/>
</dbReference>
<name>A0A6M0RHC8_9CYAN</name>
<organism evidence="2 3">
    <name type="scientific">Adonisia turfae CCMR0081</name>
    <dbReference type="NCBI Taxonomy" id="2292702"/>
    <lineage>
        <taxon>Bacteria</taxon>
        <taxon>Bacillati</taxon>
        <taxon>Cyanobacteriota</taxon>
        <taxon>Adonisia</taxon>
        <taxon>Adonisia turfae</taxon>
    </lineage>
</organism>
<protein>
    <submittedName>
        <fullName evidence="2">RNA helicase</fullName>
    </submittedName>
</protein>
<evidence type="ECO:0000313" key="3">
    <source>
        <dbReference type="Proteomes" id="UP000481033"/>
    </source>
</evidence>
<dbReference type="GO" id="GO:0004386">
    <property type="term" value="F:helicase activity"/>
    <property type="evidence" value="ECO:0007669"/>
    <property type="project" value="UniProtKB-KW"/>
</dbReference>
<dbReference type="Gene3D" id="1.10.3380.30">
    <property type="match status" value="1"/>
</dbReference>
<keyword evidence="2" id="KW-0067">ATP-binding</keyword>
<feature type="domain" description="ATP-dependent RNA helicase Ski2/MTR4 C-terminal" evidence="1">
    <location>
        <begin position="52"/>
        <end position="222"/>
    </location>
</feature>